<feature type="transmembrane region" description="Helical" evidence="9">
    <location>
        <begin position="176"/>
        <end position="194"/>
    </location>
</feature>
<dbReference type="PROSITE" id="PS50929">
    <property type="entry name" value="ABC_TM1F"/>
    <property type="match status" value="1"/>
</dbReference>
<keyword evidence="2" id="KW-0813">Transport</keyword>
<dbReference type="Gene3D" id="3.40.50.300">
    <property type="entry name" value="P-loop containing nucleotide triphosphate hydrolases"/>
    <property type="match status" value="1"/>
</dbReference>
<dbReference type="AlphaFoldDB" id="A0A2S6I8K9"/>
<evidence type="ECO:0000256" key="4">
    <source>
        <dbReference type="ARBA" id="ARBA00022692"/>
    </source>
</evidence>
<feature type="transmembrane region" description="Helical" evidence="9">
    <location>
        <begin position="296"/>
        <end position="317"/>
    </location>
</feature>
<dbReference type="CDD" id="cd18541">
    <property type="entry name" value="ABC_6TM_TmrB_like"/>
    <property type="match status" value="1"/>
</dbReference>
<dbReference type="FunFam" id="3.40.50.300:FF:000221">
    <property type="entry name" value="Multidrug ABC transporter ATP-binding protein"/>
    <property type="match status" value="1"/>
</dbReference>
<dbReference type="PANTHER" id="PTHR43394:SF1">
    <property type="entry name" value="ATP-BINDING CASSETTE SUB-FAMILY B MEMBER 10, MITOCHONDRIAL"/>
    <property type="match status" value="1"/>
</dbReference>
<keyword evidence="3" id="KW-1003">Cell membrane</keyword>
<evidence type="ECO:0000256" key="3">
    <source>
        <dbReference type="ARBA" id="ARBA00022475"/>
    </source>
</evidence>
<evidence type="ECO:0000256" key="6">
    <source>
        <dbReference type="ARBA" id="ARBA00022840"/>
    </source>
</evidence>
<keyword evidence="5" id="KW-0547">Nucleotide-binding</keyword>
<feature type="transmembrane region" description="Helical" evidence="9">
    <location>
        <begin position="151"/>
        <end position="170"/>
    </location>
</feature>
<dbReference type="SMART" id="SM00382">
    <property type="entry name" value="AAA"/>
    <property type="match status" value="1"/>
</dbReference>
<keyword evidence="7 9" id="KW-1133">Transmembrane helix</keyword>
<keyword evidence="4 9" id="KW-0812">Transmembrane</keyword>
<dbReference type="GO" id="GO:0016887">
    <property type="term" value="F:ATP hydrolysis activity"/>
    <property type="evidence" value="ECO:0007669"/>
    <property type="project" value="InterPro"/>
</dbReference>
<dbReference type="InterPro" id="IPR011527">
    <property type="entry name" value="ABC1_TM_dom"/>
</dbReference>
<evidence type="ECO:0000256" key="8">
    <source>
        <dbReference type="ARBA" id="ARBA00023136"/>
    </source>
</evidence>
<protein>
    <submittedName>
        <fullName evidence="12">ATP-binding cassette subfamily B protein</fullName>
    </submittedName>
</protein>
<dbReference type="InterPro" id="IPR036640">
    <property type="entry name" value="ABC1_TM_sf"/>
</dbReference>
<evidence type="ECO:0000259" key="11">
    <source>
        <dbReference type="PROSITE" id="PS50929"/>
    </source>
</evidence>
<evidence type="ECO:0000256" key="7">
    <source>
        <dbReference type="ARBA" id="ARBA00022989"/>
    </source>
</evidence>
<dbReference type="PROSITE" id="PS00211">
    <property type="entry name" value="ABC_TRANSPORTER_1"/>
    <property type="match status" value="1"/>
</dbReference>
<dbReference type="InterPro" id="IPR039421">
    <property type="entry name" value="Type_1_exporter"/>
</dbReference>
<comment type="caution">
    <text evidence="12">The sequence shown here is derived from an EMBL/GenBank/DDBJ whole genome shotgun (WGS) entry which is preliminary data.</text>
</comment>
<dbReference type="Pfam" id="PF00005">
    <property type="entry name" value="ABC_tran"/>
    <property type="match status" value="1"/>
</dbReference>
<dbReference type="GO" id="GO:0005886">
    <property type="term" value="C:plasma membrane"/>
    <property type="evidence" value="ECO:0007669"/>
    <property type="project" value="UniProtKB-SubCell"/>
</dbReference>
<dbReference type="SUPFAM" id="SSF52540">
    <property type="entry name" value="P-loop containing nucleoside triphosphate hydrolases"/>
    <property type="match status" value="1"/>
</dbReference>
<evidence type="ECO:0000256" key="9">
    <source>
        <dbReference type="SAM" id="Phobius"/>
    </source>
</evidence>
<feature type="domain" description="ABC transporter" evidence="10">
    <location>
        <begin position="352"/>
        <end position="588"/>
    </location>
</feature>
<evidence type="ECO:0000256" key="1">
    <source>
        <dbReference type="ARBA" id="ARBA00004651"/>
    </source>
</evidence>
<dbReference type="InterPro" id="IPR003439">
    <property type="entry name" value="ABC_transporter-like_ATP-bd"/>
</dbReference>
<evidence type="ECO:0000313" key="13">
    <source>
        <dbReference type="Proteomes" id="UP000237662"/>
    </source>
</evidence>
<comment type="subcellular location">
    <subcellularLocation>
        <location evidence="1">Cell membrane</location>
        <topology evidence="1">Multi-pass membrane protein</topology>
    </subcellularLocation>
</comment>
<feature type="domain" description="ABC transmembrane type-1" evidence="11">
    <location>
        <begin position="19"/>
        <end position="319"/>
    </location>
</feature>
<dbReference type="PANTHER" id="PTHR43394">
    <property type="entry name" value="ATP-DEPENDENT PERMEASE MDL1, MITOCHONDRIAL"/>
    <property type="match status" value="1"/>
</dbReference>
<sequence>MRELKFLNQFFWKYRWRLALGIVFICISNYFQVLQPQVIREALDLVIDYVNTYGLYNGFEVQGEFFGILSHTLMLFAGLVLVLALIMGFFLYLTRQTIIVMSRLIEYDLREVIFDHYEDLSLEFYKRNNTGDLMNRITEDVNKVRMYLGPAVMYLANLISTIIFVIASMLAVSPTLTLYTLIPLPVLAVSIYYVSNIIHTRSTLIQQQLSKLTSIAQEVFSGIRVVKSYVRERQQVQYFARQSDVYKDMSVDLAKVDAWFFPLMVFMVGAATVLTVYVGGLQVVAGEISAGNIAEFVIYVNMLTWPVTAIGWIASIVQQAAASQKRINEFLGTKTAITDPDPAYRGPIKGEITFEDVTFVYPDTGIKAIDHLSFTLKAGEKLAIIGRTGSGKTSVADLLLRMYDVTEGRILIDGQDIREIGLANLRRKIGYVPQDVFLFSDTIKANIAFGADHNPSDEEIEQFAKHAAVYKDIEGLTLGFDTLVGERGVTLSGGQKQRVSIARALIKRPDIVLLDDSLSAVDTNTEQQILGYFNQALQEKTSIIITHRIYGHLTFDKIIVLEQGRIAEVGTHEELLANGGYYSEIVERQMAEEIEEEKGE</sequence>
<reference evidence="12 13" key="1">
    <citation type="submission" date="2018-02" db="EMBL/GenBank/DDBJ databases">
        <title>Genomic Encyclopedia of Archaeal and Bacterial Type Strains, Phase II (KMG-II): from individual species to whole genera.</title>
        <authorList>
            <person name="Goeker M."/>
        </authorList>
    </citation>
    <scope>NUCLEOTIDE SEQUENCE [LARGE SCALE GENOMIC DNA]</scope>
    <source>
        <strain evidence="12 13">DSM 29526</strain>
    </source>
</reference>
<feature type="transmembrane region" description="Helical" evidence="9">
    <location>
        <begin position="73"/>
        <end position="93"/>
    </location>
</feature>
<dbReference type="Pfam" id="PF00664">
    <property type="entry name" value="ABC_membrane"/>
    <property type="match status" value="1"/>
</dbReference>
<keyword evidence="13" id="KW-1185">Reference proteome</keyword>
<evidence type="ECO:0000313" key="12">
    <source>
        <dbReference type="EMBL" id="PPK87825.1"/>
    </source>
</evidence>
<dbReference type="GO" id="GO:0005524">
    <property type="term" value="F:ATP binding"/>
    <property type="evidence" value="ECO:0007669"/>
    <property type="project" value="UniProtKB-KW"/>
</dbReference>
<dbReference type="OrthoDB" id="9780296at2"/>
<dbReference type="Gene3D" id="1.20.1560.10">
    <property type="entry name" value="ABC transporter type 1, transmembrane domain"/>
    <property type="match status" value="1"/>
</dbReference>
<keyword evidence="8 9" id="KW-0472">Membrane</keyword>
<accession>A0A2S6I8K9</accession>
<keyword evidence="6 12" id="KW-0067">ATP-binding</keyword>
<feature type="transmembrane region" description="Helical" evidence="9">
    <location>
        <begin position="12"/>
        <end position="31"/>
    </location>
</feature>
<dbReference type="SUPFAM" id="SSF90123">
    <property type="entry name" value="ABC transporter transmembrane region"/>
    <property type="match status" value="1"/>
</dbReference>
<evidence type="ECO:0000259" key="10">
    <source>
        <dbReference type="PROSITE" id="PS50893"/>
    </source>
</evidence>
<gene>
    <name evidence="12" type="ORF">CLV84_0778</name>
</gene>
<evidence type="ECO:0000256" key="2">
    <source>
        <dbReference type="ARBA" id="ARBA00022448"/>
    </source>
</evidence>
<dbReference type="RefSeq" id="WP_104418407.1">
    <property type="nucleotide sequence ID" value="NZ_PTJC01000005.1"/>
</dbReference>
<organism evidence="12 13">
    <name type="scientific">Neolewinella xylanilytica</name>
    <dbReference type="NCBI Taxonomy" id="1514080"/>
    <lineage>
        <taxon>Bacteria</taxon>
        <taxon>Pseudomonadati</taxon>
        <taxon>Bacteroidota</taxon>
        <taxon>Saprospiria</taxon>
        <taxon>Saprospirales</taxon>
        <taxon>Lewinellaceae</taxon>
        <taxon>Neolewinella</taxon>
    </lineage>
</organism>
<dbReference type="EMBL" id="PTJC01000005">
    <property type="protein sequence ID" value="PPK87825.1"/>
    <property type="molecule type" value="Genomic_DNA"/>
</dbReference>
<dbReference type="Proteomes" id="UP000237662">
    <property type="component" value="Unassembled WGS sequence"/>
</dbReference>
<feature type="transmembrane region" description="Helical" evidence="9">
    <location>
        <begin position="259"/>
        <end position="284"/>
    </location>
</feature>
<dbReference type="InterPro" id="IPR027417">
    <property type="entry name" value="P-loop_NTPase"/>
</dbReference>
<dbReference type="InterPro" id="IPR003593">
    <property type="entry name" value="AAA+_ATPase"/>
</dbReference>
<proteinExistence type="predicted"/>
<name>A0A2S6I8K9_9BACT</name>
<evidence type="ECO:0000256" key="5">
    <source>
        <dbReference type="ARBA" id="ARBA00022741"/>
    </source>
</evidence>
<dbReference type="PROSITE" id="PS50893">
    <property type="entry name" value="ABC_TRANSPORTER_2"/>
    <property type="match status" value="1"/>
</dbReference>
<dbReference type="InterPro" id="IPR017871">
    <property type="entry name" value="ABC_transporter-like_CS"/>
</dbReference>
<dbReference type="GO" id="GO:0015421">
    <property type="term" value="F:ABC-type oligopeptide transporter activity"/>
    <property type="evidence" value="ECO:0007669"/>
    <property type="project" value="TreeGrafter"/>
</dbReference>